<protein>
    <submittedName>
        <fullName evidence="1">Unnamed protein product</fullName>
    </submittedName>
</protein>
<gene>
    <name evidence="1" type="ORF">Amon02_000512200</name>
</gene>
<proteinExistence type="predicted"/>
<evidence type="ECO:0000313" key="2">
    <source>
        <dbReference type="Proteomes" id="UP001165064"/>
    </source>
</evidence>
<name>A0ACB5T5R3_AMBMO</name>
<keyword evidence="2" id="KW-1185">Reference proteome</keyword>
<reference evidence="1" key="1">
    <citation type="submission" date="2023-04" db="EMBL/GenBank/DDBJ databases">
        <title>Ambrosiozyma monospora NBRC 10751.</title>
        <authorList>
            <person name="Ichikawa N."/>
            <person name="Sato H."/>
            <person name="Tonouchi N."/>
        </authorList>
    </citation>
    <scope>NUCLEOTIDE SEQUENCE</scope>
    <source>
        <strain evidence="1">NBRC 10751</strain>
    </source>
</reference>
<dbReference type="EMBL" id="BSXS01003678">
    <property type="protein sequence ID" value="GME81740.1"/>
    <property type="molecule type" value="Genomic_DNA"/>
</dbReference>
<comment type="caution">
    <text evidence="1">The sequence shown here is derived from an EMBL/GenBank/DDBJ whole genome shotgun (WGS) entry which is preliminary data.</text>
</comment>
<sequence length="95" mass="11044">MSRFYLDTNFKIFRVQQLPSTTGEENSVIDSLCSTPFGTNEQQLLKKRLANAILINGFDKPLVGFIHHLEILYKHQDTTYRDYTTMTGFQIIKLK</sequence>
<organism evidence="1 2">
    <name type="scientific">Ambrosiozyma monospora</name>
    <name type="common">Yeast</name>
    <name type="synonym">Endomycopsis monosporus</name>
    <dbReference type="NCBI Taxonomy" id="43982"/>
    <lineage>
        <taxon>Eukaryota</taxon>
        <taxon>Fungi</taxon>
        <taxon>Dikarya</taxon>
        <taxon>Ascomycota</taxon>
        <taxon>Saccharomycotina</taxon>
        <taxon>Pichiomycetes</taxon>
        <taxon>Pichiales</taxon>
        <taxon>Pichiaceae</taxon>
        <taxon>Ambrosiozyma</taxon>
    </lineage>
</organism>
<evidence type="ECO:0000313" key="1">
    <source>
        <dbReference type="EMBL" id="GME81740.1"/>
    </source>
</evidence>
<accession>A0ACB5T5R3</accession>
<dbReference type="Proteomes" id="UP001165064">
    <property type="component" value="Unassembled WGS sequence"/>
</dbReference>